<evidence type="ECO:0000313" key="10">
    <source>
        <dbReference type="Proteomes" id="UP001485043"/>
    </source>
</evidence>
<dbReference type="Pfam" id="PF12481">
    <property type="entry name" value="DUF3700"/>
    <property type="match status" value="1"/>
</dbReference>
<keyword evidence="5" id="KW-0456">Lyase</keyword>
<dbReference type="SUPFAM" id="SSF53383">
    <property type="entry name" value="PLP-dependent transferases"/>
    <property type="match status" value="1"/>
</dbReference>
<dbReference type="InterPro" id="IPR015424">
    <property type="entry name" value="PyrdxlP-dep_Trfase"/>
</dbReference>
<name>A0AAW1ST14_9CHLO</name>
<dbReference type="InterPro" id="IPR029055">
    <property type="entry name" value="Ntn_hydrolases_N"/>
</dbReference>
<dbReference type="PANTHER" id="PTHR46101">
    <property type="match status" value="1"/>
</dbReference>
<dbReference type="SUPFAM" id="SSF56235">
    <property type="entry name" value="N-terminal nucleophile aminohydrolases (Ntn hydrolases)"/>
    <property type="match status" value="1"/>
</dbReference>
<feature type="compositionally biased region" description="Polar residues" evidence="7">
    <location>
        <begin position="511"/>
        <end position="520"/>
    </location>
</feature>
<dbReference type="GO" id="GO:0019752">
    <property type="term" value="P:carboxylic acid metabolic process"/>
    <property type="evidence" value="ECO:0007669"/>
    <property type="project" value="InterPro"/>
</dbReference>
<evidence type="ECO:0000313" key="9">
    <source>
        <dbReference type="EMBL" id="KAK9857182.1"/>
    </source>
</evidence>
<keyword evidence="3" id="KW-0210">Decarboxylase</keyword>
<feature type="domain" description="DUF3700" evidence="8">
    <location>
        <begin position="545"/>
        <end position="643"/>
    </location>
</feature>
<evidence type="ECO:0000256" key="1">
    <source>
        <dbReference type="ARBA" id="ARBA00001933"/>
    </source>
</evidence>
<evidence type="ECO:0000256" key="5">
    <source>
        <dbReference type="ARBA" id="ARBA00023239"/>
    </source>
</evidence>
<dbReference type="NCBIfam" id="NF002748">
    <property type="entry name" value="PRK02769.1"/>
    <property type="match status" value="1"/>
</dbReference>
<protein>
    <recommendedName>
        <fullName evidence="8">DUF3700 domain-containing protein</fullName>
    </recommendedName>
</protein>
<gene>
    <name evidence="9" type="ORF">WJX84_010537</name>
</gene>
<feature type="region of interest" description="Disordered" evidence="7">
    <location>
        <begin position="658"/>
        <end position="702"/>
    </location>
</feature>
<feature type="compositionally biased region" description="Low complexity" evidence="7">
    <location>
        <begin position="684"/>
        <end position="702"/>
    </location>
</feature>
<dbReference type="InterPro" id="IPR024286">
    <property type="entry name" value="DUF3700"/>
</dbReference>
<comment type="caution">
    <text evidence="9">The sequence shown here is derived from an EMBL/GenBank/DDBJ whole genome shotgun (WGS) entry which is preliminary data.</text>
</comment>
<dbReference type="Gene3D" id="3.60.20.10">
    <property type="entry name" value="Glutamine Phosphoribosylpyrophosphate, subunit 1, domain 1"/>
    <property type="match status" value="1"/>
</dbReference>
<organism evidence="9 10">
    <name type="scientific">Apatococcus fuscideae</name>
    <dbReference type="NCBI Taxonomy" id="2026836"/>
    <lineage>
        <taxon>Eukaryota</taxon>
        <taxon>Viridiplantae</taxon>
        <taxon>Chlorophyta</taxon>
        <taxon>core chlorophytes</taxon>
        <taxon>Trebouxiophyceae</taxon>
        <taxon>Chlorellales</taxon>
        <taxon>Chlorellaceae</taxon>
        <taxon>Apatococcus</taxon>
    </lineage>
</organism>
<accession>A0AAW1ST14</accession>
<sequence length="702" mass="77629">MTDPFALASALPVPIPVERLESSGSSLLGASSLANGESGELLGSSPRGRSPSRRLQRMSSSLKEQLDVKGPVAPYQALPVQGPIEDNHAAINVPILDPHAMPPEEFEARINKVLKDYQTKLTERTSHHMGYPYNLDFEYGALDGLQKFSINNLGDPFIASNYGVHSREFEVGVLHWFARLWEIDQDEYWGYITNCGTEGNLHGILVGRENLPDGILYASKDSHYSVFKAARMYRMQAVQVATLKTGEIDCTDLREHLQRNKGKPAIINVNIGTTVKGAVDDLDQVLAILQETGYTEDRFFIHCDGALFGLMVPFVKRAPLVTFQKPIGSVSVSGHKFVGAPVPCGVVITRTRYVEALSNSIEYLNSRDATIMGSRNGHAPIYLWYTLTRKGYEGMRQDVERCLLNAHLLKAMLSWLGIKTMLNELSSTVVFERPTSEEFVRKWQLACILTSGTHFMQEGSFYAFVPRQAAALPWLTFGKSPDRQVQERFDDLLTRGTLAQASRRKPAAGIDSSSPDNSKSPVFGSSPASFAINGDVDQGTLAAQIVLHMYIRARADSSYLLLLSELQGQYSFVVYDSSKRQVFAARDPSGEPQCTLYYNLEADGDISLTNKPFEMEGAVSSGSWTEVPPGHFLSGKQAKLQQFALTPHQLYTREVHQSMDDDRPGSLDSSGELTPRQQHNGEGSHSSMRSSEDASSFFSMSI</sequence>
<dbReference type="GO" id="GO:0030170">
    <property type="term" value="F:pyridoxal phosphate binding"/>
    <property type="evidence" value="ECO:0007669"/>
    <property type="project" value="InterPro"/>
</dbReference>
<dbReference type="Pfam" id="PF00282">
    <property type="entry name" value="Pyridoxal_deC"/>
    <property type="match status" value="1"/>
</dbReference>
<proteinExistence type="inferred from homology"/>
<dbReference type="Gene3D" id="3.40.640.10">
    <property type="entry name" value="Type I PLP-dependent aspartate aminotransferase-like (Major domain)"/>
    <property type="match status" value="1"/>
</dbReference>
<evidence type="ECO:0000256" key="3">
    <source>
        <dbReference type="ARBA" id="ARBA00022793"/>
    </source>
</evidence>
<dbReference type="AlphaFoldDB" id="A0AAW1ST14"/>
<comment type="cofactor">
    <cofactor evidence="1 6">
        <name>pyridoxal 5'-phosphate</name>
        <dbReference type="ChEBI" id="CHEBI:597326"/>
    </cofactor>
</comment>
<dbReference type="InterPro" id="IPR002129">
    <property type="entry name" value="PyrdxlP-dep_de-COase"/>
</dbReference>
<evidence type="ECO:0000256" key="7">
    <source>
        <dbReference type="SAM" id="MobiDB-lite"/>
    </source>
</evidence>
<feature type="compositionally biased region" description="Low complexity" evidence="7">
    <location>
        <begin position="27"/>
        <end position="49"/>
    </location>
</feature>
<dbReference type="EMBL" id="JALJOV010000985">
    <property type="protein sequence ID" value="KAK9857182.1"/>
    <property type="molecule type" value="Genomic_DNA"/>
</dbReference>
<reference evidence="9 10" key="1">
    <citation type="journal article" date="2024" name="Nat. Commun.">
        <title>Phylogenomics reveals the evolutionary origins of lichenization in chlorophyte algae.</title>
        <authorList>
            <person name="Puginier C."/>
            <person name="Libourel C."/>
            <person name="Otte J."/>
            <person name="Skaloud P."/>
            <person name="Haon M."/>
            <person name="Grisel S."/>
            <person name="Petersen M."/>
            <person name="Berrin J.G."/>
            <person name="Delaux P.M."/>
            <person name="Dal Grande F."/>
            <person name="Keller J."/>
        </authorList>
    </citation>
    <scope>NUCLEOTIDE SEQUENCE [LARGE SCALE GENOMIC DNA]</scope>
    <source>
        <strain evidence="9 10">SAG 2523</strain>
    </source>
</reference>
<dbReference type="GO" id="GO:0016831">
    <property type="term" value="F:carboxy-lyase activity"/>
    <property type="evidence" value="ECO:0007669"/>
    <property type="project" value="UniProtKB-KW"/>
</dbReference>
<evidence type="ECO:0000259" key="8">
    <source>
        <dbReference type="Pfam" id="PF12481"/>
    </source>
</evidence>
<evidence type="ECO:0000256" key="4">
    <source>
        <dbReference type="ARBA" id="ARBA00022898"/>
    </source>
</evidence>
<keyword evidence="10" id="KW-1185">Reference proteome</keyword>
<feature type="region of interest" description="Disordered" evidence="7">
    <location>
        <begin position="503"/>
        <end position="522"/>
    </location>
</feature>
<comment type="similarity">
    <text evidence="2">Belongs to the group II decarboxylase family.</text>
</comment>
<evidence type="ECO:0000256" key="6">
    <source>
        <dbReference type="PIRSR" id="PIRSR602129-50"/>
    </source>
</evidence>
<feature type="modified residue" description="N6-(pyridoxal phosphate)lysine" evidence="6">
    <location>
        <position position="336"/>
    </location>
</feature>
<evidence type="ECO:0000256" key="2">
    <source>
        <dbReference type="ARBA" id="ARBA00009533"/>
    </source>
</evidence>
<feature type="compositionally biased region" description="Polar residues" evidence="7">
    <location>
        <begin position="667"/>
        <end position="683"/>
    </location>
</feature>
<keyword evidence="4 6" id="KW-0663">Pyridoxal phosphate</keyword>
<dbReference type="Proteomes" id="UP001485043">
    <property type="component" value="Unassembled WGS sequence"/>
</dbReference>
<dbReference type="PROSITE" id="PS00392">
    <property type="entry name" value="DDC_GAD_HDC_YDC"/>
    <property type="match status" value="1"/>
</dbReference>
<dbReference type="InterPro" id="IPR051151">
    <property type="entry name" value="Group_II_Decarboxylase"/>
</dbReference>
<dbReference type="InterPro" id="IPR021115">
    <property type="entry name" value="Pyridoxal-P_BS"/>
</dbReference>
<dbReference type="InterPro" id="IPR015421">
    <property type="entry name" value="PyrdxlP-dep_Trfase_major"/>
</dbReference>
<feature type="region of interest" description="Disordered" evidence="7">
    <location>
        <begin position="27"/>
        <end position="60"/>
    </location>
</feature>
<dbReference type="PANTHER" id="PTHR46101:SF2">
    <property type="entry name" value="SERINE DECARBOXYLASE"/>
    <property type="match status" value="1"/>
</dbReference>